<gene>
    <name evidence="1" type="ORF">BS50DRAFT_580091</name>
</gene>
<sequence>MAPGPWPLSIASAPLVDAQRLQSCDCFYQVNTTRRCTVSGSFNMGRALIKQGVFGLGPRCLEPRDDWPGQWQTGVCFGDRTRLSCINCGAGQF</sequence>
<proteinExistence type="predicted"/>
<evidence type="ECO:0000313" key="2">
    <source>
        <dbReference type="Proteomes" id="UP000240883"/>
    </source>
</evidence>
<dbReference type="EMBL" id="KZ678158">
    <property type="protein sequence ID" value="PSN59291.1"/>
    <property type="molecule type" value="Genomic_DNA"/>
</dbReference>
<dbReference type="Proteomes" id="UP000240883">
    <property type="component" value="Unassembled WGS sequence"/>
</dbReference>
<evidence type="ECO:0000313" key="1">
    <source>
        <dbReference type="EMBL" id="PSN59291.1"/>
    </source>
</evidence>
<organism evidence="1 2">
    <name type="scientific">Corynespora cassiicola Philippines</name>
    <dbReference type="NCBI Taxonomy" id="1448308"/>
    <lineage>
        <taxon>Eukaryota</taxon>
        <taxon>Fungi</taxon>
        <taxon>Dikarya</taxon>
        <taxon>Ascomycota</taxon>
        <taxon>Pezizomycotina</taxon>
        <taxon>Dothideomycetes</taxon>
        <taxon>Pleosporomycetidae</taxon>
        <taxon>Pleosporales</taxon>
        <taxon>Corynesporascaceae</taxon>
        <taxon>Corynespora</taxon>
    </lineage>
</organism>
<name>A0A2T2N1H1_CORCC</name>
<accession>A0A2T2N1H1</accession>
<keyword evidence="2" id="KW-1185">Reference proteome</keyword>
<dbReference type="AlphaFoldDB" id="A0A2T2N1H1"/>
<protein>
    <submittedName>
        <fullName evidence="1">Uncharacterized protein</fullName>
    </submittedName>
</protein>
<reference evidence="1 2" key="1">
    <citation type="journal article" date="2018" name="Front. Microbiol.">
        <title>Genome-Wide Analysis of Corynespora cassiicola Leaf Fall Disease Putative Effectors.</title>
        <authorList>
            <person name="Lopez D."/>
            <person name="Ribeiro S."/>
            <person name="Label P."/>
            <person name="Fumanal B."/>
            <person name="Venisse J.S."/>
            <person name="Kohler A."/>
            <person name="de Oliveira R.R."/>
            <person name="Labutti K."/>
            <person name="Lipzen A."/>
            <person name="Lail K."/>
            <person name="Bauer D."/>
            <person name="Ohm R.A."/>
            <person name="Barry K.W."/>
            <person name="Spatafora J."/>
            <person name="Grigoriev I.V."/>
            <person name="Martin F.M."/>
            <person name="Pujade-Renaud V."/>
        </authorList>
    </citation>
    <scope>NUCLEOTIDE SEQUENCE [LARGE SCALE GENOMIC DNA]</scope>
    <source>
        <strain evidence="1 2">Philippines</strain>
    </source>
</reference>